<dbReference type="AlphaFoldDB" id="A0A858R4T3"/>
<dbReference type="EMBL" id="CP051775">
    <property type="protein sequence ID" value="QJE72193.1"/>
    <property type="molecule type" value="Genomic_DNA"/>
</dbReference>
<dbReference type="KEGG" id="acru:HHL28_02935"/>
<evidence type="ECO:0000313" key="2">
    <source>
        <dbReference type="Proteomes" id="UP000501891"/>
    </source>
</evidence>
<proteinExistence type="predicted"/>
<name>A0A858R4T3_9PROT</name>
<dbReference type="Proteomes" id="UP000501891">
    <property type="component" value="Chromosome"/>
</dbReference>
<sequence>MDGKLARFRHGSTPPRDLPDLIRRLMVRCAAADPSEVAVLQAYMQRLWSRKTGLLPRQG</sequence>
<organism evidence="1 2">
    <name type="scientific">Aerophototrophica crusticola</name>
    <dbReference type="NCBI Taxonomy" id="1709002"/>
    <lineage>
        <taxon>Bacteria</taxon>
        <taxon>Pseudomonadati</taxon>
        <taxon>Pseudomonadota</taxon>
        <taxon>Alphaproteobacteria</taxon>
        <taxon>Rhodospirillales</taxon>
        <taxon>Rhodospirillaceae</taxon>
        <taxon>Aerophototrophica</taxon>
    </lineage>
</organism>
<keyword evidence="2" id="KW-1185">Reference proteome</keyword>
<evidence type="ECO:0000313" key="1">
    <source>
        <dbReference type="EMBL" id="QJE72193.1"/>
    </source>
</evidence>
<protein>
    <submittedName>
        <fullName evidence="1">Uncharacterized protein</fullName>
    </submittedName>
</protein>
<gene>
    <name evidence="1" type="ORF">HHL28_02935</name>
</gene>
<accession>A0A858R4T3</accession>
<reference evidence="1" key="1">
    <citation type="submission" date="2020-04" db="EMBL/GenBank/DDBJ databases">
        <title>A desert anoxygenic phototrophic bacterium fixes CO2 using RubisCO under aerobic conditions.</title>
        <authorList>
            <person name="Tang K."/>
        </authorList>
    </citation>
    <scope>NUCLEOTIDE SEQUENCE [LARGE SCALE GENOMIC DNA]</scope>
    <source>
        <strain evidence="1">MIMtkB3</strain>
    </source>
</reference>